<evidence type="ECO:0000313" key="2">
    <source>
        <dbReference type="EMBL" id="QEU09509.1"/>
    </source>
</evidence>
<evidence type="ECO:0000256" key="1">
    <source>
        <dbReference type="SAM" id="Phobius"/>
    </source>
</evidence>
<proteinExistence type="predicted"/>
<sequence length="192" mass="20254">MGRRRTISRQRIDRAITRVCLRDGAAQISLDALAQAAGVSKAGVQYQNHGKAHMLETYVAERLGDLADGLRRRATAHPGAEAATLQAVLDQLALDRKRPDMAAALAIAFSSGMSSPCRALLADALRRLLAQVRGEGPDPTVGVGVIAGAFGLLVAESFGLFVLDAEERGDLLALWRDLASGAAPIPTAEHLP</sequence>
<evidence type="ECO:0000313" key="3">
    <source>
        <dbReference type="Proteomes" id="UP000324507"/>
    </source>
</evidence>
<dbReference type="EMBL" id="CP044081">
    <property type="protein sequence ID" value="QEU09509.1"/>
    <property type="molecule type" value="Genomic_DNA"/>
</dbReference>
<dbReference type="Proteomes" id="UP000324507">
    <property type="component" value="Chromosome"/>
</dbReference>
<dbReference type="Gene3D" id="1.10.357.10">
    <property type="entry name" value="Tetracycline Repressor, domain 2"/>
    <property type="match status" value="1"/>
</dbReference>
<reference evidence="2 3" key="1">
    <citation type="submission" date="2019-09" db="EMBL/GenBank/DDBJ databases">
        <title>FDA dAtabase for Regulatory Grade micrObial Sequences (FDA-ARGOS): Supporting development and validation of Infectious Disease Dx tests.</title>
        <authorList>
            <person name="Sciortino C."/>
            <person name="Tallon L."/>
            <person name="Sadzewicz L."/>
            <person name="Vavikolanu K."/>
            <person name="Mehta A."/>
            <person name="Aluvathingal J."/>
            <person name="Nadendla S."/>
            <person name="Nandy P."/>
            <person name="Geyer C."/>
            <person name="Yan Y."/>
            <person name="Sichtig H."/>
        </authorList>
    </citation>
    <scope>NUCLEOTIDE SEQUENCE [LARGE SCALE GENOMIC DNA]</scope>
    <source>
        <strain evidence="2 3">FDAARGOS_643</strain>
    </source>
</reference>
<name>A0A5P2QVX1_9RHOB</name>
<protein>
    <submittedName>
        <fullName evidence="2">TetR/AcrR family transcriptional regulator</fullName>
    </submittedName>
</protein>
<dbReference type="AlphaFoldDB" id="A0A5P2QVX1"/>
<feature type="transmembrane region" description="Helical" evidence="1">
    <location>
        <begin position="141"/>
        <end position="163"/>
    </location>
</feature>
<keyword evidence="1" id="KW-1133">Transmembrane helix</keyword>
<keyword evidence="1" id="KW-0472">Membrane</keyword>
<dbReference type="RefSeq" id="WP_150351260.1">
    <property type="nucleotide sequence ID" value="NZ_CP038095.1"/>
</dbReference>
<dbReference type="InterPro" id="IPR009057">
    <property type="entry name" value="Homeodomain-like_sf"/>
</dbReference>
<keyword evidence="1" id="KW-0812">Transmembrane</keyword>
<dbReference type="SUPFAM" id="SSF46689">
    <property type="entry name" value="Homeodomain-like"/>
    <property type="match status" value="1"/>
</dbReference>
<gene>
    <name evidence="2" type="ORF">FOB51_16710</name>
</gene>
<organism evidence="2 3">
    <name type="scientific">Paracoccus yeei</name>
    <dbReference type="NCBI Taxonomy" id="147645"/>
    <lineage>
        <taxon>Bacteria</taxon>
        <taxon>Pseudomonadati</taxon>
        <taxon>Pseudomonadota</taxon>
        <taxon>Alphaproteobacteria</taxon>
        <taxon>Rhodobacterales</taxon>
        <taxon>Paracoccaceae</taxon>
        <taxon>Paracoccus</taxon>
    </lineage>
</organism>
<accession>A0A5P2QVX1</accession>